<keyword evidence="3" id="KW-1185">Reference proteome</keyword>
<dbReference type="AlphaFoldDB" id="A0A135I9P9"/>
<dbReference type="Proteomes" id="UP000070529">
    <property type="component" value="Unassembled WGS sequence"/>
</dbReference>
<proteinExistence type="predicted"/>
<dbReference type="OrthoDB" id="6294568at2"/>
<protein>
    <recommendedName>
        <fullName evidence="4">NADH:ubiquinone oxidoreductase intermediate-associated protein 30 domain-containing protein</fullName>
    </recommendedName>
</protein>
<evidence type="ECO:0000313" key="3">
    <source>
        <dbReference type="Proteomes" id="UP000070529"/>
    </source>
</evidence>
<feature type="chain" id="PRO_5007465820" description="NADH:ubiquinone oxidoreductase intermediate-associated protein 30 domain-containing protein" evidence="1">
    <location>
        <begin position="27"/>
        <end position="195"/>
    </location>
</feature>
<name>A0A135I9P9_9GAMM</name>
<reference evidence="2 3" key="1">
    <citation type="submission" date="2015-11" db="EMBL/GenBank/DDBJ databases">
        <title>Genomic Taxonomy of the Vibrionaceae.</title>
        <authorList>
            <person name="Gomez-Gil B."/>
            <person name="Enciso-Ibarra J."/>
        </authorList>
    </citation>
    <scope>NUCLEOTIDE SEQUENCE [LARGE SCALE GENOMIC DNA]</scope>
    <source>
        <strain evidence="2 3">CAIM 912</strain>
    </source>
</reference>
<sequence length="195" mass="21537">MTLTPNKLFIFGMLLLSALAMPFAQAADDIKGVNLLHTANWRAATDDFGSSFKASNPLVQNEEIAVEFTMSAKQEGKRWPFVELVCATETALTGVSNLEITYRSESDVSVKFSQSDFGSKGDGSYAHYQTVIPASDEWVTIKLQASEFKQPSWAPESTKKIALNLSNVEDIYLSPKLNFETGETSTLRIKSLRVL</sequence>
<accession>A0A135I9P9</accession>
<feature type="signal peptide" evidence="1">
    <location>
        <begin position="1"/>
        <end position="26"/>
    </location>
</feature>
<organism evidence="2 3">
    <name type="scientific">Enterovibrio coralii</name>
    <dbReference type="NCBI Taxonomy" id="294935"/>
    <lineage>
        <taxon>Bacteria</taxon>
        <taxon>Pseudomonadati</taxon>
        <taxon>Pseudomonadota</taxon>
        <taxon>Gammaproteobacteria</taxon>
        <taxon>Vibrionales</taxon>
        <taxon>Vibrionaceae</taxon>
        <taxon>Enterovibrio</taxon>
    </lineage>
</organism>
<gene>
    <name evidence="2" type="ORF">ATN88_20105</name>
</gene>
<keyword evidence="1" id="KW-0732">Signal</keyword>
<evidence type="ECO:0008006" key="4">
    <source>
        <dbReference type="Google" id="ProtNLM"/>
    </source>
</evidence>
<dbReference type="EMBL" id="LNTY01000030">
    <property type="protein sequence ID" value="KXF82114.1"/>
    <property type="molecule type" value="Genomic_DNA"/>
</dbReference>
<evidence type="ECO:0000313" key="2">
    <source>
        <dbReference type="EMBL" id="KXF82114.1"/>
    </source>
</evidence>
<evidence type="ECO:0000256" key="1">
    <source>
        <dbReference type="SAM" id="SignalP"/>
    </source>
</evidence>
<comment type="caution">
    <text evidence="2">The sequence shown here is derived from an EMBL/GenBank/DDBJ whole genome shotgun (WGS) entry which is preliminary data.</text>
</comment>